<dbReference type="PANTHER" id="PTHR10859">
    <property type="entry name" value="GLYCOSYL TRANSFERASE"/>
    <property type="match status" value="1"/>
</dbReference>
<evidence type="ECO:0000256" key="4">
    <source>
        <dbReference type="ARBA" id="ARBA00023163"/>
    </source>
</evidence>
<dbReference type="Gene3D" id="3.30.730.10">
    <property type="entry name" value="AP2/ERF domain"/>
    <property type="match status" value="1"/>
</dbReference>
<dbReference type="GO" id="GO:0005634">
    <property type="term" value="C:nucleus"/>
    <property type="evidence" value="ECO:0007669"/>
    <property type="project" value="UniProtKB-SubCell"/>
</dbReference>
<accession>A0A835GXT4</accession>
<dbReference type="InterPro" id="IPR036955">
    <property type="entry name" value="AP2/ERF_dom_sf"/>
</dbReference>
<dbReference type="EMBL" id="JADFTS010000009">
    <property type="protein sequence ID" value="KAF9588107.1"/>
    <property type="molecule type" value="Genomic_DNA"/>
</dbReference>
<name>A0A835GXT4_9MAGN</name>
<dbReference type="SUPFAM" id="SSF54171">
    <property type="entry name" value="DNA-binding domain"/>
    <property type="match status" value="1"/>
</dbReference>
<dbReference type="Proteomes" id="UP000631114">
    <property type="component" value="Unassembled WGS sequence"/>
</dbReference>
<dbReference type="GO" id="GO:0006487">
    <property type="term" value="P:protein N-linked glycosylation"/>
    <property type="evidence" value="ECO:0007669"/>
    <property type="project" value="TreeGrafter"/>
</dbReference>
<dbReference type="InterPro" id="IPR016177">
    <property type="entry name" value="DNA-bd_dom_sf"/>
</dbReference>
<evidence type="ECO:0000313" key="7">
    <source>
        <dbReference type="Proteomes" id="UP000631114"/>
    </source>
</evidence>
<keyword evidence="2" id="KW-0805">Transcription regulation</keyword>
<evidence type="ECO:0000256" key="3">
    <source>
        <dbReference type="ARBA" id="ARBA00023125"/>
    </source>
</evidence>
<dbReference type="GO" id="GO:0003677">
    <property type="term" value="F:DNA binding"/>
    <property type="evidence" value="ECO:0007669"/>
    <property type="project" value="UniProtKB-KW"/>
</dbReference>
<evidence type="ECO:0000256" key="2">
    <source>
        <dbReference type="ARBA" id="ARBA00023015"/>
    </source>
</evidence>
<dbReference type="OrthoDB" id="1747317at2759"/>
<evidence type="ECO:0000313" key="6">
    <source>
        <dbReference type="EMBL" id="KAF9588107.1"/>
    </source>
</evidence>
<evidence type="ECO:0008006" key="8">
    <source>
        <dbReference type="Google" id="ProtNLM"/>
    </source>
</evidence>
<keyword evidence="5" id="KW-0539">Nucleus</keyword>
<proteinExistence type="predicted"/>
<dbReference type="AlphaFoldDB" id="A0A835GXT4"/>
<keyword evidence="4" id="KW-0804">Transcription</keyword>
<evidence type="ECO:0000256" key="1">
    <source>
        <dbReference type="ARBA" id="ARBA00004123"/>
    </source>
</evidence>
<dbReference type="GO" id="GO:0005789">
    <property type="term" value="C:endoplasmic reticulum membrane"/>
    <property type="evidence" value="ECO:0007669"/>
    <property type="project" value="TreeGrafter"/>
</dbReference>
<comment type="subcellular location">
    <subcellularLocation>
        <location evidence="1">Nucleus</location>
    </subcellularLocation>
</comment>
<evidence type="ECO:0000256" key="5">
    <source>
        <dbReference type="ARBA" id="ARBA00023242"/>
    </source>
</evidence>
<dbReference type="PANTHER" id="PTHR10859:SF91">
    <property type="entry name" value="DOLICHYL-PHOSPHATE BETA-GLUCOSYLTRANSFERASE"/>
    <property type="match status" value="1"/>
</dbReference>
<organism evidence="6 7">
    <name type="scientific">Coptis chinensis</name>
    <dbReference type="NCBI Taxonomy" id="261450"/>
    <lineage>
        <taxon>Eukaryota</taxon>
        <taxon>Viridiplantae</taxon>
        <taxon>Streptophyta</taxon>
        <taxon>Embryophyta</taxon>
        <taxon>Tracheophyta</taxon>
        <taxon>Spermatophyta</taxon>
        <taxon>Magnoliopsida</taxon>
        <taxon>Ranunculales</taxon>
        <taxon>Ranunculaceae</taxon>
        <taxon>Coptidoideae</taxon>
        <taxon>Coptis</taxon>
    </lineage>
</organism>
<keyword evidence="7" id="KW-1185">Reference proteome</keyword>
<dbReference type="GO" id="GO:0003700">
    <property type="term" value="F:DNA-binding transcription factor activity"/>
    <property type="evidence" value="ECO:0007669"/>
    <property type="project" value="InterPro"/>
</dbReference>
<reference evidence="6 7" key="1">
    <citation type="submission" date="2020-10" db="EMBL/GenBank/DDBJ databases">
        <title>The Coptis chinensis genome and diversification of protoberbering-type alkaloids.</title>
        <authorList>
            <person name="Wang B."/>
            <person name="Shu S."/>
            <person name="Song C."/>
            <person name="Liu Y."/>
        </authorList>
    </citation>
    <scope>NUCLEOTIDE SEQUENCE [LARGE SCALE GENOMIC DNA]</scope>
    <source>
        <strain evidence="6">HL-2020</strain>
        <tissue evidence="6">Leaf</tissue>
    </source>
</reference>
<gene>
    <name evidence="6" type="ORF">IFM89_007583</name>
</gene>
<keyword evidence="3" id="KW-0238">DNA-binding</keyword>
<comment type="caution">
    <text evidence="6">The sequence shown here is derived from an EMBL/GenBank/DDBJ whole genome shotgun (WGS) entry which is preliminary data.</text>
</comment>
<sequence length="144" mass="16843">MKKHQVKKCFFYGALRMETNQMWYWNSLMKGFHFVVLLTGGSGIHDTQIIVYFTVRGFKMCTWAAARKLFTNIRLKRYTKRLGNPFGISPVRTEFWRRCAQSAEGQGGYDKEDKATRAYDLAAMKYWGPTTNFPVEYTLQVNII</sequence>
<protein>
    <recommendedName>
        <fullName evidence="8">AP2/ERF domain-containing protein</fullName>
    </recommendedName>
</protein>